<evidence type="ECO:0000313" key="2">
    <source>
        <dbReference type="Proteomes" id="UP000077315"/>
    </source>
</evidence>
<organism evidence="1 2">
    <name type="scientific">Phycomyces blakesleeanus (strain ATCC 8743b / DSM 1359 / FGSC 10004 / NBRC 33097 / NRRL 1555)</name>
    <dbReference type="NCBI Taxonomy" id="763407"/>
    <lineage>
        <taxon>Eukaryota</taxon>
        <taxon>Fungi</taxon>
        <taxon>Fungi incertae sedis</taxon>
        <taxon>Mucoromycota</taxon>
        <taxon>Mucoromycotina</taxon>
        <taxon>Mucoromycetes</taxon>
        <taxon>Mucorales</taxon>
        <taxon>Phycomycetaceae</taxon>
        <taxon>Phycomyces</taxon>
    </lineage>
</organism>
<keyword evidence="2" id="KW-1185">Reference proteome</keyword>
<name>A0A167R0M0_PHYB8</name>
<dbReference type="VEuPathDB" id="FungiDB:PHYBLDRAFT_161208"/>
<gene>
    <name evidence="1" type="ORF">PHYBLDRAFT_161208</name>
</gene>
<reference evidence="2" key="1">
    <citation type="submission" date="2015-06" db="EMBL/GenBank/DDBJ databases">
        <title>Expansion of signal transduction pathways in fungi by whole-genome duplication.</title>
        <authorList>
            <consortium name="DOE Joint Genome Institute"/>
            <person name="Corrochano L.M."/>
            <person name="Kuo A."/>
            <person name="Marcet-Houben M."/>
            <person name="Polaino S."/>
            <person name="Salamov A."/>
            <person name="Villalobos J.M."/>
            <person name="Alvarez M.I."/>
            <person name="Avalos J."/>
            <person name="Benito E.P."/>
            <person name="Benoit I."/>
            <person name="Burger G."/>
            <person name="Camino L.P."/>
            <person name="Canovas D."/>
            <person name="Cerda-Olmedo E."/>
            <person name="Cheng J.-F."/>
            <person name="Dominguez A."/>
            <person name="Elias M."/>
            <person name="Eslava A.P."/>
            <person name="Glaser F."/>
            <person name="Grimwood J."/>
            <person name="Gutierrez G."/>
            <person name="Heitman J."/>
            <person name="Henrissat B."/>
            <person name="Iturriaga E.A."/>
            <person name="Lang B.F."/>
            <person name="Lavin J.L."/>
            <person name="Lee S."/>
            <person name="Li W."/>
            <person name="Lindquist E."/>
            <person name="Lopez-Garcia S."/>
            <person name="Luque E.M."/>
            <person name="Marcos A.T."/>
            <person name="Martin J."/>
            <person name="McCluskey K."/>
            <person name="Medina H.R."/>
            <person name="Miralles-Duran A."/>
            <person name="Miyazaki A."/>
            <person name="Munoz-Torres E."/>
            <person name="Oguiza J.A."/>
            <person name="Ohm R."/>
            <person name="Olmedo M."/>
            <person name="Orejas M."/>
            <person name="Ortiz-Castellanos L."/>
            <person name="Pisabarro A.G."/>
            <person name="Rodriguez-Romero J."/>
            <person name="Ruiz-Herrera J."/>
            <person name="Ruiz-Vazquez R."/>
            <person name="Sanz C."/>
            <person name="Schackwitz W."/>
            <person name="Schmutz J."/>
            <person name="Shahriari M."/>
            <person name="Shelest E."/>
            <person name="Silva-Franco F."/>
            <person name="Soanes D."/>
            <person name="Syed K."/>
            <person name="Tagua V.G."/>
            <person name="Talbot N.J."/>
            <person name="Thon M."/>
            <person name="De vries R.P."/>
            <person name="Wiebenga A."/>
            <person name="Yadav J.S."/>
            <person name="Braun E.L."/>
            <person name="Baker S."/>
            <person name="Garre V."/>
            <person name="Horwitz B."/>
            <person name="Torres-Martinez S."/>
            <person name="Idnurm A."/>
            <person name="Herrera-Estrella A."/>
            <person name="Gabaldon T."/>
            <person name="Grigoriev I.V."/>
        </authorList>
    </citation>
    <scope>NUCLEOTIDE SEQUENCE [LARGE SCALE GENOMIC DNA]</scope>
    <source>
        <strain evidence="2">NRRL 1555(-)</strain>
    </source>
</reference>
<sequence>MILLNGKSDIEHIFGCIDISIPQYTQFVAFEYILEMLLIQRSYWAELLRTTIFADLIGSKLLCLCDIRRYNQQHCLQVFEGLPTLTVTLLVPLYFRALSLKTSALILQ</sequence>
<accession>A0A167R0M0</accession>
<dbReference type="Proteomes" id="UP000077315">
    <property type="component" value="Unassembled WGS sequence"/>
</dbReference>
<dbReference type="GeneID" id="28995264"/>
<dbReference type="AlphaFoldDB" id="A0A167R0M0"/>
<protein>
    <submittedName>
        <fullName evidence="1">Uncharacterized protein</fullName>
    </submittedName>
</protein>
<dbReference type="EMBL" id="KV440971">
    <property type="protein sequence ID" value="OAD80567.1"/>
    <property type="molecule type" value="Genomic_DNA"/>
</dbReference>
<dbReference type="RefSeq" id="XP_018298607.1">
    <property type="nucleotide sequence ID" value="XM_018434358.1"/>
</dbReference>
<dbReference type="InParanoid" id="A0A167R0M0"/>
<proteinExistence type="predicted"/>
<evidence type="ECO:0000313" key="1">
    <source>
        <dbReference type="EMBL" id="OAD80567.1"/>
    </source>
</evidence>